<evidence type="ECO:0000313" key="3">
    <source>
        <dbReference type="EMBL" id="GAA3753917.1"/>
    </source>
</evidence>
<accession>A0ABP7G1S7</accession>
<reference evidence="4" key="1">
    <citation type="journal article" date="2019" name="Int. J. Syst. Evol. Microbiol.">
        <title>The Global Catalogue of Microorganisms (GCM) 10K type strain sequencing project: providing services to taxonomists for standard genome sequencing and annotation.</title>
        <authorList>
            <consortium name="The Broad Institute Genomics Platform"/>
            <consortium name="The Broad Institute Genome Sequencing Center for Infectious Disease"/>
            <person name="Wu L."/>
            <person name="Ma J."/>
        </authorList>
    </citation>
    <scope>NUCLEOTIDE SEQUENCE [LARGE SCALE GENOMIC DNA]</scope>
    <source>
        <strain evidence="4">JCM 17137</strain>
    </source>
</reference>
<keyword evidence="4" id="KW-1185">Reference proteome</keyword>
<dbReference type="Pfam" id="PF00583">
    <property type="entry name" value="Acetyltransf_1"/>
    <property type="match status" value="1"/>
</dbReference>
<keyword evidence="1" id="KW-0808">Transferase</keyword>
<dbReference type="Proteomes" id="UP001500908">
    <property type="component" value="Unassembled WGS sequence"/>
</dbReference>
<feature type="domain" description="N-acetyltransferase" evidence="2">
    <location>
        <begin position="17"/>
        <end position="161"/>
    </location>
</feature>
<dbReference type="EMBL" id="BAABDD010000019">
    <property type="protein sequence ID" value="GAA3753917.1"/>
    <property type="molecule type" value="Genomic_DNA"/>
</dbReference>
<proteinExistence type="predicted"/>
<dbReference type="PROSITE" id="PS51186">
    <property type="entry name" value="GNAT"/>
    <property type="match status" value="1"/>
</dbReference>
<dbReference type="PANTHER" id="PTHR13947">
    <property type="entry name" value="GNAT FAMILY N-ACETYLTRANSFERASE"/>
    <property type="match status" value="1"/>
</dbReference>
<sequence>MGSVSQVRVRRVGLADAVVRPMVEELLAEYTRRYGAAAAWREMAGGEAGEFAAPGGAVLVVEVAGAVVAGGAFRRVDGVTCEFKRIWTAAGQRRRGWGRRLMAELEAQAGAYGYRRVVLTTGPSQPEAVAMYEALGYELEAGVGVDASGVRRYYRFVKSLPGVGSLGS</sequence>
<comment type="caution">
    <text evidence="3">The sequence shown here is derived from an EMBL/GenBank/DDBJ whole genome shotgun (WGS) entry which is preliminary data.</text>
</comment>
<gene>
    <name evidence="3" type="ORF">GCM10022402_35750</name>
</gene>
<dbReference type="Gene3D" id="3.40.630.30">
    <property type="match status" value="1"/>
</dbReference>
<dbReference type="SUPFAM" id="SSF55729">
    <property type="entry name" value="Acyl-CoA N-acyltransferases (Nat)"/>
    <property type="match status" value="1"/>
</dbReference>
<dbReference type="RefSeq" id="WP_344973373.1">
    <property type="nucleotide sequence ID" value="NZ_BAABDD010000019.1"/>
</dbReference>
<evidence type="ECO:0000256" key="1">
    <source>
        <dbReference type="ARBA" id="ARBA00022679"/>
    </source>
</evidence>
<dbReference type="InterPro" id="IPR050769">
    <property type="entry name" value="NAT_camello-type"/>
</dbReference>
<evidence type="ECO:0000259" key="2">
    <source>
        <dbReference type="PROSITE" id="PS51186"/>
    </source>
</evidence>
<organism evidence="3 4">
    <name type="scientific">Salinactinospora qingdaonensis</name>
    <dbReference type="NCBI Taxonomy" id="702744"/>
    <lineage>
        <taxon>Bacteria</taxon>
        <taxon>Bacillati</taxon>
        <taxon>Actinomycetota</taxon>
        <taxon>Actinomycetes</taxon>
        <taxon>Streptosporangiales</taxon>
        <taxon>Nocardiopsidaceae</taxon>
        <taxon>Salinactinospora</taxon>
    </lineage>
</organism>
<name>A0ABP7G1S7_9ACTN</name>
<protein>
    <submittedName>
        <fullName evidence="3">GNAT family N-acetyltransferase</fullName>
    </submittedName>
</protein>
<dbReference type="InterPro" id="IPR016181">
    <property type="entry name" value="Acyl_CoA_acyltransferase"/>
</dbReference>
<dbReference type="PANTHER" id="PTHR13947:SF37">
    <property type="entry name" value="LD18367P"/>
    <property type="match status" value="1"/>
</dbReference>
<dbReference type="InterPro" id="IPR000182">
    <property type="entry name" value="GNAT_dom"/>
</dbReference>
<evidence type="ECO:0000313" key="4">
    <source>
        <dbReference type="Proteomes" id="UP001500908"/>
    </source>
</evidence>